<dbReference type="Proteomes" id="UP000593594">
    <property type="component" value="Chromosome"/>
</dbReference>
<accession>A0A7S8C5W5</accession>
<evidence type="ECO:0000313" key="1">
    <source>
        <dbReference type="EMBL" id="QPC43985.1"/>
    </source>
</evidence>
<proteinExistence type="predicted"/>
<name>A0A7S8C5W5_9HYPH</name>
<dbReference type="KEGG" id="kmn:HW532_15580"/>
<dbReference type="EMBL" id="CP058214">
    <property type="protein sequence ID" value="QPC43985.1"/>
    <property type="molecule type" value="Genomic_DNA"/>
</dbReference>
<evidence type="ECO:0000313" key="2">
    <source>
        <dbReference type="Proteomes" id="UP000593594"/>
    </source>
</evidence>
<keyword evidence="2" id="KW-1185">Reference proteome</keyword>
<protein>
    <submittedName>
        <fullName evidence="1">Uncharacterized protein</fullName>
    </submittedName>
</protein>
<sequence>MGNLAIWREAGKLNGWRMPYAPWWKRLPVIRHIRALLIAERIGRWYRHGPGSIGLRTGYDDWVLVGIWHGLEEPDHD</sequence>
<dbReference type="AlphaFoldDB" id="A0A7S8C5W5"/>
<gene>
    <name evidence="1" type="ORF">HW532_15580</name>
</gene>
<dbReference type="RefSeq" id="WP_213161347.1">
    <property type="nucleotide sequence ID" value="NZ_CP058214.1"/>
</dbReference>
<organism evidence="1 2">
    <name type="scientific">Kaustia mangrovi</name>
    <dbReference type="NCBI Taxonomy" id="2593653"/>
    <lineage>
        <taxon>Bacteria</taxon>
        <taxon>Pseudomonadati</taxon>
        <taxon>Pseudomonadota</taxon>
        <taxon>Alphaproteobacteria</taxon>
        <taxon>Hyphomicrobiales</taxon>
        <taxon>Parvibaculaceae</taxon>
        <taxon>Kaustia</taxon>
    </lineage>
</organism>
<reference evidence="1 2" key="1">
    <citation type="submission" date="2020-06" db="EMBL/GenBank/DDBJ databases">
        <title>Genome sequence of 2 isolates from Red Sea Mangroves.</title>
        <authorList>
            <person name="Sefrji F."/>
            <person name="Michoud G."/>
            <person name="Merlino G."/>
            <person name="Daffonchio D."/>
        </authorList>
    </citation>
    <scope>NUCLEOTIDE SEQUENCE [LARGE SCALE GENOMIC DNA]</scope>
    <source>
        <strain evidence="1 2">R1DC25</strain>
    </source>
</reference>